<comment type="caution">
    <text evidence="1">The sequence shown here is derived from an EMBL/GenBank/DDBJ whole genome shotgun (WGS) entry which is preliminary data.</text>
</comment>
<feature type="non-terminal residue" evidence="1">
    <location>
        <position position="38"/>
    </location>
</feature>
<accession>A0AAP8KL53</accession>
<dbReference type="Proteomes" id="UP000231328">
    <property type="component" value="Unassembled WGS sequence"/>
</dbReference>
<proteinExistence type="predicted"/>
<dbReference type="EMBL" id="NMVR01000162">
    <property type="protein sequence ID" value="PJG36512.1"/>
    <property type="molecule type" value="Genomic_DNA"/>
</dbReference>
<evidence type="ECO:0000313" key="1">
    <source>
        <dbReference type="EMBL" id="PJG36512.1"/>
    </source>
</evidence>
<evidence type="ECO:0000313" key="2">
    <source>
        <dbReference type="Proteomes" id="UP000231328"/>
    </source>
</evidence>
<reference evidence="1 2" key="1">
    <citation type="submission" date="2017-07" db="EMBL/GenBank/DDBJ databases">
        <title>Draft genome sequence of Enterobacter cloacae ST128, a clinical strain coproducing KPC-2 and NDM-1 carbapenemases.</title>
        <authorList>
            <person name="Li X."/>
        </authorList>
    </citation>
    <scope>NUCLEOTIDE SEQUENCE [LARGE SCALE GENOMIC DNA]</scope>
    <source>
        <strain evidence="1 2">HBY</strain>
    </source>
</reference>
<dbReference type="AlphaFoldDB" id="A0AAP8KL53"/>
<protein>
    <submittedName>
        <fullName evidence="1">Nitrate/nitrite transport protein NarU</fullName>
    </submittedName>
</protein>
<name>A0AAP8KL53_9ENTR</name>
<sequence length="38" mass="4671">MSVQNDKDNHYLLNNWRPENKAFWENKGKAIARRNLWI</sequence>
<dbReference type="InterPro" id="IPR036259">
    <property type="entry name" value="MFS_trans_sf"/>
</dbReference>
<gene>
    <name evidence="1" type="ORF">CGZ54_27960</name>
</gene>
<dbReference type="RefSeq" id="WP_256135501.1">
    <property type="nucleotide sequence ID" value="NZ_NMVR01000162.1"/>
</dbReference>
<organism evidence="1 2">
    <name type="scientific">Enterobacter hormaechei</name>
    <dbReference type="NCBI Taxonomy" id="158836"/>
    <lineage>
        <taxon>Bacteria</taxon>
        <taxon>Pseudomonadati</taxon>
        <taxon>Pseudomonadota</taxon>
        <taxon>Gammaproteobacteria</taxon>
        <taxon>Enterobacterales</taxon>
        <taxon>Enterobacteriaceae</taxon>
        <taxon>Enterobacter</taxon>
        <taxon>Enterobacter cloacae complex</taxon>
    </lineage>
</organism>
<dbReference type="Gene3D" id="1.20.1250.20">
    <property type="entry name" value="MFS general substrate transporter like domains"/>
    <property type="match status" value="1"/>
</dbReference>